<feature type="transmembrane region" description="Helical" evidence="6">
    <location>
        <begin position="87"/>
        <end position="111"/>
    </location>
</feature>
<evidence type="ECO:0000256" key="4">
    <source>
        <dbReference type="ARBA" id="ARBA00022989"/>
    </source>
</evidence>
<proteinExistence type="predicted"/>
<dbReference type="RefSeq" id="WP_208268581.1">
    <property type="nucleotide sequence ID" value="NZ_BAAAGM010000064.1"/>
</dbReference>
<dbReference type="EMBL" id="JAGEOK010000013">
    <property type="protein sequence ID" value="MBO2440222.1"/>
    <property type="molecule type" value="Genomic_DNA"/>
</dbReference>
<organism evidence="7 8">
    <name type="scientific">Actinomadura nitritigenes</name>
    <dbReference type="NCBI Taxonomy" id="134602"/>
    <lineage>
        <taxon>Bacteria</taxon>
        <taxon>Bacillati</taxon>
        <taxon>Actinomycetota</taxon>
        <taxon>Actinomycetes</taxon>
        <taxon>Streptosporangiales</taxon>
        <taxon>Thermomonosporaceae</taxon>
        <taxon>Actinomadura</taxon>
    </lineage>
</organism>
<feature type="transmembrane region" description="Helical" evidence="6">
    <location>
        <begin position="43"/>
        <end position="66"/>
    </location>
</feature>
<accession>A0ABS3R2I2</accession>
<dbReference type="Pfam" id="PF13520">
    <property type="entry name" value="AA_permease_2"/>
    <property type="match status" value="1"/>
</dbReference>
<feature type="transmembrane region" description="Helical" evidence="6">
    <location>
        <begin position="267"/>
        <end position="295"/>
    </location>
</feature>
<dbReference type="Gene3D" id="1.20.1740.10">
    <property type="entry name" value="Amino acid/polyamine transporter I"/>
    <property type="match status" value="1"/>
</dbReference>
<keyword evidence="5 6" id="KW-0472">Membrane</keyword>
<comment type="caution">
    <text evidence="7">The sequence shown here is derived from an EMBL/GenBank/DDBJ whole genome shotgun (WGS) entry which is preliminary data.</text>
</comment>
<comment type="subcellular location">
    <subcellularLocation>
        <location evidence="1">Cell membrane</location>
        <topology evidence="1">Multi-pass membrane protein</topology>
    </subcellularLocation>
</comment>
<feature type="transmembrane region" description="Helical" evidence="6">
    <location>
        <begin position="316"/>
        <end position="337"/>
    </location>
</feature>
<name>A0ABS3R2I2_9ACTN</name>
<reference evidence="7 8" key="1">
    <citation type="submission" date="2021-03" db="EMBL/GenBank/DDBJ databases">
        <authorList>
            <person name="Kanchanasin P."/>
            <person name="Saeng-In P."/>
            <person name="Phongsopitanun W."/>
            <person name="Yuki M."/>
            <person name="Kudo T."/>
            <person name="Ohkuma M."/>
            <person name="Tanasupawat S."/>
        </authorList>
    </citation>
    <scope>NUCLEOTIDE SEQUENCE [LARGE SCALE GENOMIC DNA]</scope>
    <source>
        <strain evidence="7 8">L46</strain>
    </source>
</reference>
<feature type="transmembrane region" description="Helical" evidence="6">
    <location>
        <begin position="343"/>
        <end position="362"/>
    </location>
</feature>
<gene>
    <name evidence="7" type="ORF">J4557_22085</name>
</gene>
<evidence type="ECO:0000313" key="8">
    <source>
        <dbReference type="Proteomes" id="UP000666915"/>
    </source>
</evidence>
<keyword evidence="4 6" id="KW-1133">Transmembrane helix</keyword>
<keyword evidence="8" id="KW-1185">Reference proteome</keyword>
<feature type="transmembrane region" description="Helical" evidence="6">
    <location>
        <begin position="369"/>
        <end position="386"/>
    </location>
</feature>
<dbReference type="InterPro" id="IPR050367">
    <property type="entry name" value="APC_superfamily"/>
</dbReference>
<dbReference type="Proteomes" id="UP000666915">
    <property type="component" value="Unassembled WGS sequence"/>
</dbReference>
<sequence>MTSNRNDLSTMGATALYVGALLGPSLLLLPGLAARTAGPASLLAWAGLLVLSGLIAVVFSRLGTTVGSTSGVAGYAAAGLGSRAGRAAAWCFLGGVVTGAPVVCLIGGAYVAELLRAGDRTTFVAAGALLALVLAMRLAGARTGVRVQLALVGLLVALVVLAVGGAAPSARAGYWHPFAPHGWGSIARAASPLMLAFVGWEAAAPLTARLRDPRRQLPRVVGAAFAVTAVLYLALAAATVGVLGPRAGSSVPLAGLLEVAVGGSGRAIAAAGAVVLTLAATNAYLTGATAMASALAGARRGRPAGASGGTGRGRTAGLVAAIAATGGLLLGLAGSGLVGTAQFVAVPTALFLVVYLGCMAAAVRVLSGFVRIAAGVACVAVVQLLLFSGWAALLAAAVAVTAAASEGARRSVLQQRRRDGGCVMGDGA</sequence>
<dbReference type="PANTHER" id="PTHR42770">
    <property type="entry name" value="AMINO ACID TRANSPORTER-RELATED"/>
    <property type="match status" value="1"/>
</dbReference>
<feature type="transmembrane region" description="Helical" evidence="6">
    <location>
        <begin position="123"/>
        <end position="140"/>
    </location>
</feature>
<evidence type="ECO:0000256" key="5">
    <source>
        <dbReference type="ARBA" id="ARBA00023136"/>
    </source>
</evidence>
<dbReference type="PIRSF" id="PIRSF006060">
    <property type="entry name" value="AA_transporter"/>
    <property type="match status" value="1"/>
</dbReference>
<evidence type="ECO:0000313" key="7">
    <source>
        <dbReference type="EMBL" id="MBO2440222.1"/>
    </source>
</evidence>
<keyword evidence="3 6" id="KW-0812">Transmembrane</keyword>
<keyword evidence="2" id="KW-1003">Cell membrane</keyword>
<dbReference type="PANTHER" id="PTHR42770:SF13">
    <property type="entry name" value="L-METHIONINE_BRANCHED-CHAIN AMINO ACID EXPORTER YJEH"/>
    <property type="match status" value="1"/>
</dbReference>
<protein>
    <submittedName>
        <fullName evidence="7">APC family permease</fullName>
    </submittedName>
</protein>
<evidence type="ECO:0000256" key="6">
    <source>
        <dbReference type="SAM" id="Phobius"/>
    </source>
</evidence>
<evidence type="ECO:0000256" key="2">
    <source>
        <dbReference type="ARBA" id="ARBA00022475"/>
    </source>
</evidence>
<feature type="transmembrane region" description="Helical" evidence="6">
    <location>
        <begin position="147"/>
        <end position="166"/>
    </location>
</feature>
<feature type="transmembrane region" description="Helical" evidence="6">
    <location>
        <begin position="186"/>
        <end position="208"/>
    </location>
</feature>
<evidence type="ECO:0000256" key="1">
    <source>
        <dbReference type="ARBA" id="ARBA00004651"/>
    </source>
</evidence>
<feature type="transmembrane region" description="Helical" evidence="6">
    <location>
        <begin position="220"/>
        <end position="247"/>
    </location>
</feature>
<evidence type="ECO:0000256" key="3">
    <source>
        <dbReference type="ARBA" id="ARBA00022692"/>
    </source>
</evidence>
<dbReference type="InterPro" id="IPR002293">
    <property type="entry name" value="AA/rel_permease1"/>
</dbReference>